<gene>
    <name evidence="2" type="ordered locus">Daro_3825</name>
</gene>
<name>Q479C8_DECAR</name>
<accession>Q479C8</accession>
<dbReference type="eggNOG" id="ENOG50305GN">
    <property type="taxonomic scope" value="Bacteria"/>
</dbReference>
<evidence type="ECO:0000256" key="1">
    <source>
        <dbReference type="SAM" id="SignalP"/>
    </source>
</evidence>
<proteinExistence type="predicted"/>
<organism evidence="2">
    <name type="scientific">Dechloromonas aromatica (strain RCB)</name>
    <dbReference type="NCBI Taxonomy" id="159087"/>
    <lineage>
        <taxon>Bacteria</taxon>
        <taxon>Pseudomonadati</taxon>
        <taxon>Pseudomonadota</taxon>
        <taxon>Betaproteobacteria</taxon>
        <taxon>Rhodocyclales</taxon>
        <taxon>Azonexaceae</taxon>
        <taxon>Dechloromonas</taxon>
    </lineage>
</organism>
<dbReference type="KEGG" id="dar:Daro_3825"/>
<evidence type="ECO:0000313" key="2">
    <source>
        <dbReference type="EMBL" id="AAZ48553.1"/>
    </source>
</evidence>
<sequence length="263" mass="29381">MSRARLNILKFLLVLIAVLTTATANAGVFGFGGTSWKEEVLLHDGSKILVERHSSYGGRHELSQGAPIKEQSVTFSVPGGNQSIIWKSEFTEDVGRANFDLLAVHILNGTPYIVAEPSLCLAFNKWGRPNPPYVFFRHDGKKWQRIPLEEFPLEFKELNVTIDIKDPDLFEALEHYKLLPASVIKKLNGSLTPSIYKTILREPIKQTGPVACGEMIRNGHGWSGLGPYMRQPSLGACLQFCNREKVAQQNCPCNRLFQTDTAQ</sequence>
<feature type="chain" id="PRO_5004233346" evidence="1">
    <location>
        <begin position="27"/>
        <end position="263"/>
    </location>
</feature>
<dbReference type="EMBL" id="CP000089">
    <property type="protein sequence ID" value="AAZ48553.1"/>
    <property type="molecule type" value="Genomic_DNA"/>
</dbReference>
<reference evidence="2" key="1">
    <citation type="submission" date="2005-08" db="EMBL/GenBank/DDBJ databases">
        <title>Complete sequence of Dechloromonas aromatica RCB.</title>
        <authorList>
            <person name="Salinero K.K."/>
            <person name="Copeland A."/>
            <person name="Lucas S."/>
            <person name="Lapidus A."/>
            <person name="Barry K."/>
            <person name="Detter J.C."/>
            <person name="Glavina T."/>
            <person name="Hammon N."/>
            <person name="Israni S."/>
            <person name="Pitluck S."/>
            <person name="Di Bartolo G."/>
            <person name="Trong S."/>
            <person name="Schmutz J."/>
            <person name="Larimer F."/>
            <person name="Land M."/>
            <person name="Ivanova N."/>
            <person name="Richardson P."/>
        </authorList>
    </citation>
    <scope>NUCLEOTIDE SEQUENCE</scope>
    <source>
        <strain evidence="2">RCB</strain>
    </source>
</reference>
<feature type="signal peptide" evidence="1">
    <location>
        <begin position="1"/>
        <end position="26"/>
    </location>
</feature>
<dbReference type="AlphaFoldDB" id="Q479C8"/>
<keyword evidence="1" id="KW-0732">Signal</keyword>
<protein>
    <submittedName>
        <fullName evidence="2">Uncharacterized protein</fullName>
    </submittedName>
</protein>
<dbReference type="HOGENOM" id="CLU_1056560_0_0_4"/>